<dbReference type="EMBL" id="JBHSLW010000063">
    <property type="protein sequence ID" value="MFC5423110.1"/>
    <property type="molecule type" value="Genomic_DNA"/>
</dbReference>
<organism evidence="1 2">
    <name type="scientific">Bosea eneae</name>
    <dbReference type="NCBI Taxonomy" id="151454"/>
    <lineage>
        <taxon>Bacteria</taxon>
        <taxon>Pseudomonadati</taxon>
        <taxon>Pseudomonadota</taxon>
        <taxon>Alphaproteobacteria</taxon>
        <taxon>Hyphomicrobiales</taxon>
        <taxon>Boseaceae</taxon>
        <taxon>Bosea</taxon>
    </lineage>
</organism>
<dbReference type="RefSeq" id="WP_377801300.1">
    <property type="nucleotide sequence ID" value="NZ_JBHSLW010000063.1"/>
</dbReference>
<gene>
    <name evidence="1" type="ORF">ACFPOB_26530</name>
</gene>
<dbReference type="Proteomes" id="UP001596053">
    <property type="component" value="Unassembled WGS sequence"/>
</dbReference>
<proteinExistence type="predicted"/>
<reference evidence="2" key="1">
    <citation type="journal article" date="2019" name="Int. J. Syst. Evol. Microbiol.">
        <title>The Global Catalogue of Microorganisms (GCM) 10K type strain sequencing project: providing services to taxonomists for standard genome sequencing and annotation.</title>
        <authorList>
            <consortium name="The Broad Institute Genomics Platform"/>
            <consortium name="The Broad Institute Genome Sequencing Center for Infectious Disease"/>
            <person name="Wu L."/>
            <person name="Ma J."/>
        </authorList>
    </citation>
    <scope>NUCLEOTIDE SEQUENCE [LARGE SCALE GENOMIC DNA]</scope>
    <source>
        <strain evidence="2">NCAIM B.01391</strain>
    </source>
</reference>
<comment type="caution">
    <text evidence="1">The sequence shown here is derived from an EMBL/GenBank/DDBJ whole genome shotgun (WGS) entry which is preliminary data.</text>
</comment>
<accession>A0ABW0J0H1</accession>
<evidence type="ECO:0000313" key="1">
    <source>
        <dbReference type="EMBL" id="MFC5423110.1"/>
    </source>
</evidence>
<evidence type="ECO:0000313" key="2">
    <source>
        <dbReference type="Proteomes" id="UP001596053"/>
    </source>
</evidence>
<name>A0ABW0J0H1_9HYPH</name>
<keyword evidence="2" id="KW-1185">Reference proteome</keyword>
<sequence length="53" mass="5717">MATIGTFTSSTNGFKGSVKTLNLNVKAVEFVPTERDNDKGPDFRIFSGATDYA</sequence>
<dbReference type="Pfam" id="PF05284">
    <property type="entry name" value="DUF736"/>
    <property type="match status" value="1"/>
</dbReference>
<dbReference type="InterPro" id="IPR007948">
    <property type="entry name" value="DUF736"/>
</dbReference>
<protein>
    <submittedName>
        <fullName evidence="1">DUF736 family protein</fullName>
    </submittedName>
</protein>